<dbReference type="GO" id="GO:0004553">
    <property type="term" value="F:hydrolase activity, hydrolyzing O-glycosyl compounds"/>
    <property type="evidence" value="ECO:0007669"/>
    <property type="project" value="InterPro"/>
</dbReference>
<dbReference type="Gene3D" id="3.20.20.80">
    <property type="entry name" value="Glycosidases"/>
    <property type="match status" value="1"/>
</dbReference>
<dbReference type="SUPFAM" id="SSF51445">
    <property type="entry name" value="(Trans)glycosidases"/>
    <property type="match status" value="1"/>
</dbReference>
<gene>
    <name evidence="6" type="ORF">IAA84_00190</name>
</gene>
<dbReference type="GO" id="GO:0005975">
    <property type="term" value="P:carbohydrate metabolic process"/>
    <property type="evidence" value="ECO:0007669"/>
    <property type="project" value="InterPro"/>
</dbReference>
<protein>
    <recommendedName>
        <fullName evidence="8">Beta-galactosidase</fullName>
    </recommendedName>
</protein>
<dbReference type="AlphaFoldDB" id="A0A9D1FYG7"/>
<dbReference type="InterPro" id="IPR051913">
    <property type="entry name" value="GH2_Domain-Containing"/>
</dbReference>
<reference evidence="6" key="1">
    <citation type="submission" date="2020-10" db="EMBL/GenBank/DDBJ databases">
        <authorList>
            <person name="Gilroy R."/>
        </authorList>
    </citation>
    <scope>NUCLEOTIDE SEQUENCE</scope>
    <source>
        <strain evidence="6">13766</strain>
    </source>
</reference>
<dbReference type="EMBL" id="DVJN01000003">
    <property type="protein sequence ID" value="HIS91418.1"/>
    <property type="molecule type" value="Genomic_DNA"/>
</dbReference>
<dbReference type="SUPFAM" id="SSF49785">
    <property type="entry name" value="Galactose-binding domain-like"/>
    <property type="match status" value="1"/>
</dbReference>
<evidence type="ECO:0000259" key="5">
    <source>
        <dbReference type="Pfam" id="PF22666"/>
    </source>
</evidence>
<dbReference type="InterPro" id="IPR006102">
    <property type="entry name" value="Ig-like_GH2"/>
</dbReference>
<dbReference type="Pfam" id="PF22666">
    <property type="entry name" value="Glyco_hydro_2_N2"/>
    <property type="match status" value="1"/>
</dbReference>
<dbReference type="Proteomes" id="UP000824140">
    <property type="component" value="Unassembled WGS sequence"/>
</dbReference>
<comment type="similarity">
    <text evidence="1">Belongs to the glycosyl hydrolase 2 family.</text>
</comment>
<dbReference type="Gene3D" id="2.60.120.260">
    <property type="entry name" value="Galactose-binding domain-like"/>
    <property type="match status" value="1"/>
</dbReference>
<keyword evidence="2" id="KW-0378">Hydrolase</keyword>
<dbReference type="PANTHER" id="PTHR42732:SF1">
    <property type="entry name" value="BETA-MANNOSIDASE"/>
    <property type="match status" value="1"/>
</dbReference>
<dbReference type="PANTHER" id="PTHR42732">
    <property type="entry name" value="BETA-GALACTOSIDASE"/>
    <property type="match status" value="1"/>
</dbReference>
<evidence type="ECO:0000313" key="6">
    <source>
        <dbReference type="EMBL" id="HIS91418.1"/>
    </source>
</evidence>
<evidence type="ECO:0000256" key="1">
    <source>
        <dbReference type="ARBA" id="ARBA00007401"/>
    </source>
</evidence>
<feature type="domain" description="Beta-mannosidase-like galactose-binding" evidence="5">
    <location>
        <begin position="34"/>
        <end position="107"/>
    </location>
</feature>
<dbReference type="InterPro" id="IPR013783">
    <property type="entry name" value="Ig-like_fold"/>
</dbReference>
<dbReference type="Gene3D" id="2.60.40.10">
    <property type="entry name" value="Immunoglobulins"/>
    <property type="match status" value="1"/>
</dbReference>
<accession>A0A9D1FYG7</accession>
<organism evidence="6 7">
    <name type="scientific">Candidatus Alectryocaccomicrobium excrementavium</name>
    <dbReference type="NCBI Taxonomy" id="2840668"/>
    <lineage>
        <taxon>Bacteria</taxon>
        <taxon>Bacillati</taxon>
        <taxon>Bacillota</taxon>
        <taxon>Clostridia</taxon>
        <taxon>Candidatus Alectryocaccomicrobium</taxon>
    </lineage>
</organism>
<dbReference type="SUPFAM" id="SSF49303">
    <property type="entry name" value="beta-Galactosidase/glucuronidase domain"/>
    <property type="match status" value="1"/>
</dbReference>
<evidence type="ECO:0000256" key="2">
    <source>
        <dbReference type="ARBA" id="ARBA00022801"/>
    </source>
</evidence>
<comment type="caution">
    <text evidence="6">The sequence shown here is derived from an EMBL/GenBank/DDBJ whole genome shotgun (WGS) entry which is preliminary data.</text>
</comment>
<sequence>MWISLNGDWNVTFPDGKTAQGQVPGCFDTLADRWDIAEPVVYEKTFFLDAPAAHAQLCFGAVSYACEVWLNGTLAGRHEGMWDAFRVEVGALLRSGENHLRVCVTKPGYAETDAYPLRQVLSGFIPDVLCTFGGLWDDVGLEIADAFFITHHAVQADGQGNWALSMLVDAMEPGEASLCVTLQTSQGDTVAEGRLSVPLTRGENAVSFASTLANAHLWSLGDPYLYRYTARLELGPQSTTVSGRLGFRDIEARGTQLLLNETPVYMRGILHWGYYDDIMIPNPPEAVLADEMRKIREYGFNSVKHCLYIPREAALNLADEQGMLLWIELPLWLPQENPELTARIRREYPRILRQLMGHPSVCLISLGCELDETIPASLLEEMYRLAKESTRALIRDNSGSGECYGGLAVDFADFFDYHFYSDLQNMEPLMEAFTPGWRNTRPWVFGEFCDSDTLRDLAQVRRDKGVERLRWELQDPHKNPICVLKPDFFAGQHDERMESSGIRRDFALLKPLSYDHTLLHRKVTLEQTRAFPEIGGYNITSIRDVPIATSGMFDDLMRPKFDAALVRQTNADRVLVPAWDLTRVWIHSDRVRNRERYNFWGGDSYALHILLSNYAAPIREGVLAWELVDEAGERLFGGETALNRAFAAGTVAEAGYVRFALPEVDRPRNFALRARLIADGAPCENEWPVFVYPRLPAPEGQFYLYDPANLLRTLEQVLPHRALGETDAIPADADVVIASMLDARLARYVASGGRVFLVQRGNGALPACEVAFWREGMNRMFAHPVWNGVSRTGWMEDLRYFGVSTDTAFATDAWQGWESAPILRRYDCREWYCADYLVEFARGKGRGIATTLRLEGGMGKEPMFVRANPFAVWILQQSIRALMA</sequence>
<evidence type="ECO:0000256" key="3">
    <source>
        <dbReference type="ARBA" id="ARBA00023295"/>
    </source>
</evidence>
<keyword evidence="3" id="KW-0326">Glycosidase</keyword>
<dbReference type="InterPro" id="IPR017853">
    <property type="entry name" value="GH"/>
</dbReference>
<dbReference type="InterPro" id="IPR054593">
    <property type="entry name" value="Beta-mannosidase-like_N2"/>
</dbReference>
<evidence type="ECO:0000259" key="4">
    <source>
        <dbReference type="Pfam" id="PF00703"/>
    </source>
</evidence>
<dbReference type="InterPro" id="IPR008979">
    <property type="entry name" value="Galactose-bd-like_sf"/>
</dbReference>
<evidence type="ECO:0008006" key="8">
    <source>
        <dbReference type="Google" id="ProtNLM"/>
    </source>
</evidence>
<proteinExistence type="inferred from homology"/>
<dbReference type="InterPro" id="IPR036156">
    <property type="entry name" value="Beta-gal/glucu_dom_sf"/>
</dbReference>
<name>A0A9D1FYG7_9FIRM</name>
<evidence type="ECO:0000313" key="7">
    <source>
        <dbReference type="Proteomes" id="UP000824140"/>
    </source>
</evidence>
<reference evidence="6" key="2">
    <citation type="journal article" date="2021" name="PeerJ">
        <title>Extensive microbial diversity within the chicken gut microbiome revealed by metagenomics and culture.</title>
        <authorList>
            <person name="Gilroy R."/>
            <person name="Ravi A."/>
            <person name="Getino M."/>
            <person name="Pursley I."/>
            <person name="Horton D.L."/>
            <person name="Alikhan N.F."/>
            <person name="Baker D."/>
            <person name="Gharbi K."/>
            <person name="Hall N."/>
            <person name="Watson M."/>
            <person name="Adriaenssens E.M."/>
            <person name="Foster-Nyarko E."/>
            <person name="Jarju S."/>
            <person name="Secka A."/>
            <person name="Antonio M."/>
            <person name="Oren A."/>
            <person name="Chaudhuri R.R."/>
            <person name="La Ragione R."/>
            <person name="Hildebrand F."/>
            <person name="Pallen M.J."/>
        </authorList>
    </citation>
    <scope>NUCLEOTIDE SEQUENCE</scope>
    <source>
        <strain evidence="6">13766</strain>
    </source>
</reference>
<dbReference type="Pfam" id="PF00703">
    <property type="entry name" value="Glyco_hydro_2"/>
    <property type="match status" value="1"/>
</dbReference>
<feature type="domain" description="Glycoside hydrolase family 2 immunoglobulin-like beta-sandwich" evidence="4">
    <location>
        <begin position="143"/>
        <end position="248"/>
    </location>
</feature>